<accession>A0ABS7CBQ7</accession>
<name>A0ABS7CBQ7_9BACL</name>
<comment type="caution">
    <text evidence="2">The sequence shown here is derived from an EMBL/GenBank/DDBJ whole genome shotgun (WGS) entry which is preliminary data.</text>
</comment>
<gene>
    <name evidence="2" type="ORF">K0U00_30270</name>
</gene>
<dbReference type="Proteomes" id="UP001519887">
    <property type="component" value="Unassembled WGS sequence"/>
</dbReference>
<dbReference type="PANTHER" id="PTHR43236:SF2">
    <property type="entry name" value="BLL0069 PROTEIN"/>
    <property type="match status" value="1"/>
</dbReference>
<sequence length="136" mass="16115">MNEIITKLIRRFQTNDPFEIARGLGIHIRFLELAEGTRGLYYKKLRRRFIVINDQLDDNWQRFVCAHELAHDRLHPGLSRFLLDEQSFYNVGKYERQANKFAVRLLTASSPPVKGETIEKLLKRNGIPEEMQSFFY</sequence>
<dbReference type="InterPro" id="IPR052345">
    <property type="entry name" value="Rad_response_metalloprotease"/>
</dbReference>
<dbReference type="Pfam" id="PF06114">
    <property type="entry name" value="Peptidase_M78"/>
    <property type="match status" value="1"/>
</dbReference>
<evidence type="ECO:0000259" key="1">
    <source>
        <dbReference type="Pfam" id="PF06114"/>
    </source>
</evidence>
<proteinExistence type="predicted"/>
<dbReference type="Gene3D" id="1.10.10.2910">
    <property type="match status" value="1"/>
</dbReference>
<reference evidence="2 3" key="1">
    <citation type="submission" date="2021-07" db="EMBL/GenBank/DDBJ databases">
        <title>Paenibacillus radiodurans sp. nov., isolated from the southeastern edge of Tengger Desert.</title>
        <authorList>
            <person name="Zhang G."/>
        </authorList>
    </citation>
    <scope>NUCLEOTIDE SEQUENCE [LARGE SCALE GENOMIC DNA]</scope>
    <source>
        <strain evidence="2 3">CCM 7311</strain>
    </source>
</reference>
<dbReference type="EMBL" id="JAHZIK010001157">
    <property type="protein sequence ID" value="MBW7458334.1"/>
    <property type="molecule type" value="Genomic_DNA"/>
</dbReference>
<dbReference type="RefSeq" id="WP_210046053.1">
    <property type="nucleotide sequence ID" value="NZ_JBHLVU010000028.1"/>
</dbReference>
<evidence type="ECO:0000313" key="2">
    <source>
        <dbReference type="EMBL" id="MBW7458334.1"/>
    </source>
</evidence>
<organism evidence="2 3">
    <name type="scientific">Paenibacillus sepulcri</name>
    <dbReference type="NCBI Taxonomy" id="359917"/>
    <lineage>
        <taxon>Bacteria</taxon>
        <taxon>Bacillati</taxon>
        <taxon>Bacillota</taxon>
        <taxon>Bacilli</taxon>
        <taxon>Bacillales</taxon>
        <taxon>Paenibacillaceae</taxon>
        <taxon>Paenibacillus</taxon>
    </lineage>
</organism>
<protein>
    <submittedName>
        <fullName evidence="2">ImmA/IrrE family metallo-endopeptidase</fullName>
    </submittedName>
</protein>
<feature type="domain" description="IrrE N-terminal-like" evidence="1">
    <location>
        <begin position="23"/>
        <end position="106"/>
    </location>
</feature>
<evidence type="ECO:0000313" key="3">
    <source>
        <dbReference type="Proteomes" id="UP001519887"/>
    </source>
</evidence>
<keyword evidence="3" id="KW-1185">Reference proteome</keyword>
<dbReference type="InterPro" id="IPR010359">
    <property type="entry name" value="IrrE_HExxH"/>
</dbReference>
<dbReference type="PANTHER" id="PTHR43236">
    <property type="entry name" value="ANTITOXIN HIGA1"/>
    <property type="match status" value="1"/>
</dbReference>